<feature type="transmembrane region" description="Helical" evidence="1">
    <location>
        <begin position="55"/>
        <end position="76"/>
    </location>
</feature>
<accession>A0AAJ1HV25</accession>
<keyword evidence="1" id="KW-0812">Transmembrane</keyword>
<gene>
    <name evidence="2" type="ORF">PO250_07235</name>
</gene>
<comment type="caution">
    <text evidence="2">The sequence shown here is derived from an EMBL/GenBank/DDBJ whole genome shotgun (WGS) entry which is preliminary data.</text>
</comment>
<keyword evidence="1" id="KW-1133">Transmembrane helix</keyword>
<dbReference type="EMBL" id="JAQONE010000023">
    <property type="protein sequence ID" value="MDC2830087.1"/>
    <property type="molecule type" value="Genomic_DNA"/>
</dbReference>
<name>A0AAJ1HV25_LIMMU</name>
<reference evidence="2" key="1">
    <citation type="submission" date="2023-01" db="EMBL/GenBank/DDBJ databases">
        <title>Genome analysis of 13 Lactobacillus isolated from gut of wild boar.</title>
        <authorList>
            <person name="Papp P."/>
            <person name="Libisch B."/>
            <person name="Nagy T."/>
            <person name="Olasz F."/>
        </authorList>
    </citation>
    <scope>NUCLEOTIDE SEQUENCE</scope>
    <source>
        <strain evidence="2">F146</strain>
    </source>
</reference>
<evidence type="ECO:0000313" key="3">
    <source>
        <dbReference type="Proteomes" id="UP001220670"/>
    </source>
</evidence>
<sequence length="114" mass="12809">MMRFLLVRQLNVQDEGAELRRYRLCGVMLLFMNQALAGIVIFMVHQNQGFDYPGLLIYAMALYAFYAVILAIINVVKTRRHNSPILSAAKAINLVAAMVYPVTGNRYAGTVRGK</sequence>
<evidence type="ECO:0000313" key="2">
    <source>
        <dbReference type="EMBL" id="MDC2830087.1"/>
    </source>
</evidence>
<dbReference type="RefSeq" id="WP_272209185.1">
    <property type="nucleotide sequence ID" value="NZ_JAQOMV010000031.1"/>
</dbReference>
<proteinExistence type="predicted"/>
<protein>
    <submittedName>
        <fullName evidence="2">Uncharacterized protein</fullName>
    </submittedName>
</protein>
<evidence type="ECO:0000256" key="1">
    <source>
        <dbReference type="SAM" id="Phobius"/>
    </source>
</evidence>
<dbReference type="Proteomes" id="UP001220670">
    <property type="component" value="Unassembled WGS sequence"/>
</dbReference>
<keyword evidence="1" id="KW-0472">Membrane</keyword>
<dbReference type="AlphaFoldDB" id="A0AAJ1HV25"/>
<feature type="transmembrane region" description="Helical" evidence="1">
    <location>
        <begin position="21"/>
        <end position="43"/>
    </location>
</feature>
<organism evidence="2 3">
    <name type="scientific">Limosilactobacillus mucosae</name>
    <name type="common">Lactobacillus mucosae</name>
    <dbReference type="NCBI Taxonomy" id="97478"/>
    <lineage>
        <taxon>Bacteria</taxon>
        <taxon>Bacillati</taxon>
        <taxon>Bacillota</taxon>
        <taxon>Bacilli</taxon>
        <taxon>Lactobacillales</taxon>
        <taxon>Lactobacillaceae</taxon>
        <taxon>Limosilactobacillus</taxon>
    </lineage>
</organism>